<feature type="transmembrane region" description="Helical" evidence="1">
    <location>
        <begin position="77"/>
        <end position="94"/>
    </location>
</feature>
<comment type="caution">
    <text evidence="2">The sequence shown here is derived from an EMBL/GenBank/DDBJ whole genome shotgun (WGS) entry which is preliminary data.</text>
</comment>
<sequence>MYATSTLAVALIIRRVLGLAVAILLTAFILWALVSCLRQPEQRYTYARKPKNFWSGVLAVSLGVVVIQYWVGWRLPFGGLLTCFALFAAVYYLGPERQRMGVDGRRSRGW</sequence>
<name>K9F0V6_9ACTO</name>
<dbReference type="AlphaFoldDB" id="K9F0V6"/>
<evidence type="ECO:0000256" key="1">
    <source>
        <dbReference type="SAM" id="Phobius"/>
    </source>
</evidence>
<dbReference type="PATRIC" id="fig|883066.3.peg.930"/>
<dbReference type="HOGENOM" id="CLU_170839_0_0_11"/>
<protein>
    <recommendedName>
        <fullName evidence="4">DUF2516 domain-containing protein</fullName>
    </recommendedName>
</protein>
<feature type="transmembrane region" description="Helical" evidence="1">
    <location>
        <begin position="53"/>
        <end position="71"/>
    </location>
</feature>
<evidence type="ECO:0000313" key="3">
    <source>
        <dbReference type="Proteomes" id="UP000009888"/>
    </source>
</evidence>
<keyword evidence="1" id="KW-1133">Transmembrane helix</keyword>
<evidence type="ECO:0008006" key="4">
    <source>
        <dbReference type="Google" id="ProtNLM"/>
    </source>
</evidence>
<feature type="transmembrane region" description="Helical" evidence="1">
    <location>
        <begin position="12"/>
        <end position="33"/>
    </location>
</feature>
<dbReference type="Pfam" id="PF10724">
    <property type="entry name" value="DUF2516"/>
    <property type="match status" value="1"/>
</dbReference>
<keyword evidence="1" id="KW-0472">Membrane</keyword>
<dbReference type="Proteomes" id="UP000009888">
    <property type="component" value="Unassembled WGS sequence"/>
</dbReference>
<proteinExistence type="predicted"/>
<evidence type="ECO:0000313" key="2">
    <source>
        <dbReference type="EMBL" id="EKU95130.1"/>
    </source>
</evidence>
<dbReference type="EMBL" id="AGWL01000005">
    <property type="protein sequence ID" value="EKU95130.1"/>
    <property type="molecule type" value="Genomic_DNA"/>
</dbReference>
<dbReference type="RefSeq" id="WP_007001097.1">
    <property type="nucleotide sequence ID" value="NZ_JH992955.1"/>
</dbReference>
<keyword evidence="3" id="KW-1185">Reference proteome</keyword>
<dbReference type="STRING" id="202789.GCA_001457435_01230"/>
<reference evidence="2 3" key="1">
    <citation type="submission" date="2012-09" db="EMBL/GenBank/DDBJ databases">
        <title>The Genome Sequence of Actinobaculum massiliae ACS-171-V-COL2.</title>
        <authorList>
            <consortium name="The Broad Institute Genome Sequencing Platform"/>
            <person name="Earl A."/>
            <person name="Ward D."/>
            <person name="Feldgarden M."/>
            <person name="Gevers D."/>
            <person name="Saerens B."/>
            <person name="Vaneechoutte M."/>
            <person name="Walker B."/>
            <person name="Young S.K."/>
            <person name="Zeng Q."/>
            <person name="Gargeya S."/>
            <person name="Fitzgerald M."/>
            <person name="Haas B."/>
            <person name="Abouelleil A."/>
            <person name="Alvarado L."/>
            <person name="Arachchi H.M."/>
            <person name="Berlin A."/>
            <person name="Chapman S.B."/>
            <person name="Goldberg J."/>
            <person name="Griggs A."/>
            <person name="Gujja S."/>
            <person name="Hansen M."/>
            <person name="Howarth C."/>
            <person name="Imamovic A."/>
            <person name="Larimer J."/>
            <person name="McCowen C."/>
            <person name="Montmayeur A."/>
            <person name="Murphy C."/>
            <person name="Neiman D."/>
            <person name="Pearson M."/>
            <person name="Priest M."/>
            <person name="Roberts A."/>
            <person name="Saif S."/>
            <person name="Shea T."/>
            <person name="Sisk P."/>
            <person name="Sykes S."/>
            <person name="Wortman J."/>
            <person name="Nusbaum C."/>
            <person name="Birren B."/>
        </authorList>
    </citation>
    <scope>NUCLEOTIDE SEQUENCE [LARGE SCALE GENOMIC DNA]</scope>
    <source>
        <strain evidence="3">ACS-171-V-Col2</strain>
    </source>
</reference>
<keyword evidence="1" id="KW-0812">Transmembrane</keyword>
<organism evidence="2 3">
    <name type="scientific">Actinobaculum massiliense ACS-171-V-Col2</name>
    <dbReference type="NCBI Taxonomy" id="883066"/>
    <lineage>
        <taxon>Bacteria</taxon>
        <taxon>Bacillati</taxon>
        <taxon>Actinomycetota</taxon>
        <taxon>Actinomycetes</taxon>
        <taxon>Actinomycetales</taxon>
        <taxon>Actinomycetaceae</taxon>
        <taxon>Actinobaculum</taxon>
    </lineage>
</organism>
<dbReference type="InterPro" id="IPR019662">
    <property type="entry name" value="DUF2516"/>
</dbReference>
<accession>K9F0V6</accession>
<gene>
    <name evidence="2" type="ORF">HMPREF9233_00891</name>
</gene>